<name>A0A2T5C6J5_9BACT</name>
<evidence type="ECO:0008006" key="3">
    <source>
        <dbReference type="Google" id="ProtNLM"/>
    </source>
</evidence>
<evidence type="ECO:0000313" key="1">
    <source>
        <dbReference type="EMBL" id="PTN10574.1"/>
    </source>
</evidence>
<proteinExistence type="predicted"/>
<dbReference type="Proteomes" id="UP000243525">
    <property type="component" value="Unassembled WGS sequence"/>
</dbReference>
<reference evidence="1 2" key="1">
    <citation type="submission" date="2018-04" db="EMBL/GenBank/DDBJ databases">
        <title>Genomic Encyclopedia of Archaeal and Bacterial Type Strains, Phase II (KMG-II): from individual species to whole genera.</title>
        <authorList>
            <person name="Goeker M."/>
        </authorList>
    </citation>
    <scope>NUCLEOTIDE SEQUENCE [LARGE SCALE GENOMIC DNA]</scope>
    <source>
        <strain evidence="1 2">DSM 28823</strain>
    </source>
</reference>
<dbReference type="AlphaFoldDB" id="A0A2T5C6J5"/>
<dbReference type="EMBL" id="QAAD01000001">
    <property type="protein sequence ID" value="PTN10574.1"/>
    <property type="molecule type" value="Genomic_DNA"/>
</dbReference>
<accession>A0A2T5C6J5</accession>
<keyword evidence="2" id="KW-1185">Reference proteome</keyword>
<evidence type="ECO:0000313" key="2">
    <source>
        <dbReference type="Proteomes" id="UP000243525"/>
    </source>
</evidence>
<comment type="caution">
    <text evidence="1">The sequence shown here is derived from an EMBL/GenBank/DDBJ whole genome shotgun (WGS) entry which is preliminary data.</text>
</comment>
<gene>
    <name evidence="1" type="ORF">C8N47_101224</name>
</gene>
<organism evidence="1 2">
    <name type="scientific">Mangrovibacterium marinum</name>
    <dbReference type="NCBI Taxonomy" id="1639118"/>
    <lineage>
        <taxon>Bacteria</taxon>
        <taxon>Pseudomonadati</taxon>
        <taxon>Bacteroidota</taxon>
        <taxon>Bacteroidia</taxon>
        <taxon>Marinilabiliales</taxon>
        <taxon>Prolixibacteraceae</taxon>
        <taxon>Mangrovibacterium</taxon>
    </lineage>
</organism>
<sequence>MHLKLIYQRSSMTYKEILELAGKHLESLVGSQMDVVDITKPPTLEYAEHLAKTVSKLSPLVGNMIEFKVCEELNTLDWKGLGEWKRQDPGFPDTIFDGKIEPQPGIEIKTWFPLATEITARFKDSINHFDQDQTHVALVAWLPEYIIYGKPVLIDVWVGSAKSLASARDSHYHRPPDYLVFEPEDTSSRTSNLQQTNTNGYKFQGDSSLLKKAEKDILSWGANGKVYEPTVEYQTKLKGLLGKYPYRLDTNFAKMDRIQHESMEEFKSKVLESKLHGHRIKEWAKLISDSKTNTIDLIKDLI</sequence>
<protein>
    <recommendedName>
        <fullName evidence="3">Restriction endonuclease</fullName>
    </recommendedName>
</protein>